<dbReference type="GO" id="GO:0008541">
    <property type="term" value="C:proteasome regulatory particle, lid subcomplex"/>
    <property type="evidence" value="ECO:0007669"/>
    <property type="project" value="TreeGrafter"/>
</dbReference>
<evidence type="ECO:0000313" key="4">
    <source>
        <dbReference type="EMBL" id="KAK2557141.1"/>
    </source>
</evidence>
<dbReference type="Pfam" id="PF01399">
    <property type="entry name" value="PCI"/>
    <property type="match status" value="1"/>
</dbReference>
<keyword evidence="5" id="KW-1185">Reference proteome</keyword>
<dbReference type="GO" id="GO:0005634">
    <property type="term" value="C:nucleus"/>
    <property type="evidence" value="ECO:0007669"/>
    <property type="project" value="UniProtKB-ARBA"/>
</dbReference>
<dbReference type="AlphaFoldDB" id="A0AAD9Q9G3"/>
<dbReference type="FunFam" id="1.10.10.10:FF:000070">
    <property type="entry name" value="26S proteasome non-ATPase regulatory subunit 12"/>
    <property type="match status" value="1"/>
</dbReference>
<dbReference type="EMBL" id="JARQWQ010000051">
    <property type="protein sequence ID" value="KAK2557141.1"/>
    <property type="molecule type" value="Genomic_DNA"/>
</dbReference>
<dbReference type="PANTHER" id="PTHR10855:SF1">
    <property type="entry name" value="26S PROTEASOME NON-ATPASE REGULATORY SUBUNIT 12"/>
    <property type="match status" value="1"/>
</dbReference>
<dbReference type="InterPro" id="IPR036390">
    <property type="entry name" value="WH_DNA-bd_sf"/>
</dbReference>
<dbReference type="SMART" id="SM00088">
    <property type="entry name" value="PINT"/>
    <property type="match status" value="1"/>
</dbReference>
<evidence type="ECO:0000259" key="3">
    <source>
        <dbReference type="PROSITE" id="PS50250"/>
    </source>
</evidence>
<dbReference type="PANTHER" id="PTHR10855">
    <property type="entry name" value="26S PROTEASOME NON-ATPASE REGULATORY SUBUNIT 12/COP9 SIGNALOSOME COMPLEX SUBUNIT 4"/>
    <property type="match status" value="1"/>
</dbReference>
<evidence type="ECO:0000256" key="2">
    <source>
        <dbReference type="ARBA" id="ARBA00022942"/>
    </source>
</evidence>
<organism evidence="4 5">
    <name type="scientific">Acropora cervicornis</name>
    <name type="common">Staghorn coral</name>
    <dbReference type="NCBI Taxonomy" id="6130"/>
    <lineage>
        <taxon>Eukaryota</taxon>
        <taxon>Metazoa</taxon>
        <taxon>Cnidaria</taxon>
        <taxon>Anthozoa</taxon>
        <taxon>Hexacorallia</taxon>
        <taxon>Scleractinia</taxon>
        <taxon>Astrocoeniina</taxon>
        <taxon>Acroporidae</taxon>
        <taxon>Acropora</taxon>
    </lineage>
</organism>
<dbReference type="Gene3D" id="1.10.10.10">
    <property type="entry name" value="Winged helix-like DNA-binding domain superfamily/Winged helix DNA-binding domain"/>
    <property type="match status" value="1"/>
</dbReference>
<dbReference type="Pfam" id="PF22241">
    <property type="entry name" value="PSMD12-CSN4_N"/>
    <property type="match status" value="1"/>
</dbReference>
<dbReference type="GO" id="GO:0005737">
    <property type="term" value="C:cytoplasm"/>
    <property type="evidence" value="ECO:0007669"/>
    <property type="project" value="TreeGrafter"/>
</dbReference>
<reference evidence="4" key="1">
    <citation type="journal article" date="2023" name="G3 (Bethesda)">
        <title>Whole genome assembly and annotation of the endangered Caribbean coral Acropora cervicornis.</title>
        <authorList>
            <person name="Selwyn J.D."/>
            <person name="Vollmer S.V."/>
        </authorList>
    </citation>
    <scope>NUCLEOTIDE SEQUENCE</scope>
    <source>
        <strain evidence="4">K2</strain>
    </source>
</reference>
<dbReference type="InterPro" id="IPR054559">
    <property type="entry name" value="PSMD12-CSN4-like_N"/>
</dbReference>
<protein>
    <submittedName>
        <fullName evidence="4">26S proteasome non-ATPase regulatory subunit 12</fullName>
    </submittedName>
</protein>
<accession>A0AAD9Q9G3</accession>
<comment type="similarity">
    <text evidence="1">Belongs to the proteasome subunit p55 family.</text>
</comment>
<comment type="caution">
    <text evidence="4">The sequence shown here is derived from an EMBL/GenBank/DDBJ whole genome shotgun (WGS) entry which is preliminary data.</text>
</comment>
<dbReference type="InterPro" id="IPR036388">
    <property type="entry name" value="WH-like_DNA-bd_sf"/>
</dbReference>
<dbReference type="InterPro" id="IPR040134">
    <property type="entry name" value="PSMD12/CSN4"/>
</dbReference>
<evidence type="ECO:0000313" key="5">
    <source>
        <dbReference type="Proteomes" id="UP001249851"/>
    </source>
</evidence>
<evidence type="ECO:0000256" key="1">
    <source>
        <dbReference type="ARBA" id="ARBA00006397"/>
    </source>
</evidence>
<dbReference type="PROSITE" id="PS50250">
    <property type="entry name" value="PCI"/>
    <property type="match status" value="1"/>
</dbReference>
<dbReference type="Proteomes" id="UP001249851">
    <property type="component" value="Unassembled WGS sequence"/>
</dbReference>
<keyword evidence="2 4" id="KW-0647">Proteasome</keyword>
<dbReference type="Pfam" id="PF18098">
    <property type="entry name" value="RPN5_C"/>
    <property type="match status" value="1"/>
</dbReference>
<dbReference type="InterPro" id="IPR000717">
    <property type="entry name" value="PCI_dom"/>
</dbReference>
<reference evidence="4" key="2">
    <citation type="journal article" date="2023" name="Science">
        <title>Genomic signatures of disease resistance in endangered staghorn corals.</title>
        <authorList>
            <person name="Vollmer S.V."/>
            <person name="Selwyn J.D."/>
            <person name="Despard B.A."/>
            <person name="Roesel C.L."/>
        </authorList>
    </citation>
    <scope>NUCLEOTIDE SEQUENCE</scope>
    <source>
        <strain evidence="4">K2</strain>
    </source>
</reference>
<proteinExistence type="inferred from homology"/>
<feature type="domain" description="PCI" evidence="3">
    <location>
        <begin position="240"/>
        <end position="416"/>
    </location>
</feature>
<gene>
    <name evidence="4" type="ORF">P5673_020617</name>
</gene>
<dbReference type="InterPro" id="IPR040896">
    <property type="entry name" value="RPN5_C"/>
</dbReference>
<name>A0AAD9Q9G3_ACRCE</name>
<dbReference type="SUPFAM" id="SSF46785">
    <property type="entry name" value="Winged helix' DNA-binding domain"/>
    <property type="match status" value="1"/>
</dbReference>
<sequence>MATSTDMKGNVVKMEVDYTDTVDKRIPECEALSADGKLYEALEILLSLEKQTRTAADMHSTSRVLVCIIQLCYKSKDWNALNEHIVILTKRRSQLKQAVTKMIQEAFTYVEQMPDLETKLKLIDTLRTVTAGKIYVEIERARLTRMLAQIKEDQGDITEAANILQELQVETFGSMERREKVDFILEQMRLCLAKKDFIRTQIISKKISPKVFENNQEQDLKLKFYQLMIQVARHDESYLDICKYYRAMFDTPAILEDKEKKHKVLKNAVLFLILAPFDNEQSDLIHRVGEEKTLDETPLYRDLLKCFMTPELMNWSRIKELYESELRSPSSSVGVFDVGTDEGNKRWEDLRKRVVEHNIRVMAKYYTRITLRRMSQLLDLTVDETELFLSELVVSKTVFARIDRPAGLVTFTAHKESNEILNEWSHNLNNLMQLLNRTTHLITKEEMVHKLVQM</sequence>